<accession>A0A916Z3R4</accession>
<reference evidence="2" key="2">
    <citation type="submission" date="2020-09" db="EMBL/GenBank/DDBJ databases">
        <authorList>
            <person name="Sun Q."/>
            <person name="Zhou Y."/>
        </authorList>
    </citation>
    <scope>NUCLEOTIDE SEQUENCE</scope>
    <source>
        <strain evidence="2">CGMCC 1.15958</strain>
    </source>
</reference>
<dbReference type="EMBL" id="BMKK01000010">
    <property type="protein sequence ID" value="GGD73114.1"/>
    <property type="molecule type" value="Genomic_DNA"/>
</dbReference>
<dbReference type="InterPro" id="IPR050266">
    <property type="entry name" value="AB_hydrolase_sf"/>
</dbReference>
<dbReference type="RefSeq" id="WP_188769017.1">
    <property type="nucleotide sequence ID" value="NZ_BMKK01000010.1"/>
</dbReference>
<comment type="caution">
    <text evidence="2">The sequence shown here is derived from an EMBL/GenBank/DDBJ whole genome shotgun (WGS) entry which is preliminary data.</text>
</comment>
<dbReference type="GO" id="GO:0016787">
    <property type="term" value="F:hydrolase activity"/>
    <property type="evidence" value="ECO:0007669"/>
    <property type="project" value="UniProtKB-KW"/>
</dbReference>
<dbReference type="GO" id="GO:0016020">
    <property type="term" value="C:membrane"/>
    <property type="evidence" value="ECO:0007669"/>
    <property type="project" value="TreeGrafter"/>
</dbReference>
<dbReference type="Pfam" id="PF00561">
    <property type="entry name" value="Abhydrolase_1"/>
    <property type="match status" value="1"/>
</dbReference>
<proteinExistence type="predicted"/>
<gene>
    <name evidence="2" type="ORF">GCM10011514_41520</name>
</gene>
<name>A0A916Z3R4_9BACT</name>
<keyword evidence="2" id="KW-0378">Hydrolase</keyword>
<keyword evidence="3" id="KW-1185">Reference proteome</keyword>
<evidence type="ECO:0000313" key="2">
    <source>
        <dbReference type="EMBL" id="GGD73114.1"/>
    </source>
</evidence>
<feature type="domain" description="AB hydrolase-1" evidence="1">
    <location>
        <begin position="31"/>
        <end position="143"/>
    </location>
</feature>
<evidence type="ECO:0000259" key="1">
    <source>
        <dbReference type="Pfam" id="PF00561"/>
    </source>
</evidence>
<sequence length="283" mass="32379">MSFSQEKLVQANGHNFNVYIRGFENRKPNTPAIIFENGMGVDLGNWDTVIEQISKFSPVLAYDRAGVGKSEKVFQMPTVKVVAENLNAILHKLDIPPPYILVGHSMGGLYVRAYAGLFPKDVSGLVFIDPADFTETKKDWNSIFRTIGVPEKKIDEMLYARLYQKSEVDSVNFGPWSEAQVLGELRRTDFAEISALTVPNVPIYFFIGGKFEVPIERRSKDFNQEEFFNVRTNINIERWRKFIYSSNKGGSLIYLSKTGHFVHRDDPKAFIHHIRFMVETLND</sequence>
<dbReference type="InterPro" id="IPR000073">
    <property type="entry name" value="AB_hydrolase_1"/>
</dbReference>
<dbReference type="SUPFAM" id="SSF53474">
    <property type="entry name" value="alpha/beta-Hydrolases"/>
    <property type="match status" value="1"/>
</dbReference>
<dbReference type="Proteomes" id="UP000609064">
    <property type="component" value="Unassembled WGS sequence"/>
</dbReference>
<dbReference type="InterPro" id="IPR029058">
    <property type="entry name" value="AB_hydrolase_fold"/>
</dbReference>
<dbReference type="Gene3D" id="3.40.50.1820">
    <property type="entry name" value="alpha/beta hydrolase"/>
    <property type="match status" value="1"/>
</dbReference>
<dbReference type="AlphaFoldDB" id="A0A916Z3R4"/>
<dbReference type="PANTHER" id="PTHR43798:SF33">
    <property type="entry name" value="HYDROLASE, PUTATIVE (AFU_ORTHOLOGUE AFUA_2G14860)-RELATED"/>
    <property type="match status" value="1"/>
</dbReference>
<reference evidence="2" key="1">
    <citation type="journal article" date="2014" name="Int. J. Syst. Evol. Microbiol.">
        <title>Complete genome sequence of Corynebacterium casei LMG S-19264T (=DSM 44701T), isolated from a smear-ripened cheese.</title>
        <authorList>
            <consortium name="US DOE Joint Genome Institute (JGI-PGF)"/>
            <person name="Walter F."/>
            <person name="Albersmeier A."/>
            <person name="Kalinowski J."/>
            <person name="Ruckert C."/>
        </authorList>
    </citation>
    <scope>NUCLEOTIDE SEQUENCE</scope>
    <source>
        <strain evidence="2">CGMCC 1.15958</strain>
    </source>
</reference>
<evidence type="ECO:0000313" key="3">
    <source>
        <dbReference type="Proteomes" id="UP000609064"/>
    </source>
</evidence>
<protein>
    <submittedName>
        <fullName evidence="2">Alpha/beta hydrolase</fullName>
    </submittedName>
</protein>
<organism evidence="2 3">
    <name type="scientific">Emticicia aquatilis</name>
    <dbReference type="NCBI Taxonomy" id="1537369"/>
    <lineage>
        <taxon>Bacteria</taxon>
        <taxon>Pseudomonadati</taxon>
        <taxon>Bacteroidota</taxon>
        <taxon>Cytophagia</taxon>
        <taxon>Cytophagales</taxon>
        <taxon>Leadbetterellaceae</taxon>
        <taxon>Emticicia</taxon>
    </lineage>
</organism>
<dbReference type="PANTHER" id="PTHR43798">
    <property type="entry name" value="MONOACYLGLYCEROL LIPASE"/>
    <property type="match status" value="1"/>
</dbReference>